<dbReference type="GO" id="GO:0004900">
    <property type="term" value="F:erythropoietin receptor activity"/>
    <property type="evidence" value="ECO:0007669"/>
    <property type="project" value="TreeGrafter"/>
</dbReference>
<feature type="compositionally biased region" description="Polar residues" evidence="20">
    <location>
        <begin position="38"/>
        <end position="52"/>
    </location>
</feature>
<comment type="subcellular location">
    <subcellularLocation>
        <location evidence="1">Cell membrane</location>
        <topology evidence="1">Single-pass type I membrane protein</topology>
    </subcellularLocation>
</comment>
<evidence type="ECO:0000259" key="22">
    <source>
        <dbReference type="PROSITE" id="PS50200"/>
    </source>
</evidence>
<dbReference type="InterPro" id="IPR000651">
    <property type="entry name" value="Ras-like_Gua-exchang_fac_N"/>
</dbReference>
<evidence type="ECO:0000259" key="24">
    <source>
        <dbReference type="PROSITE" id="PS50853"/>
    </source>
</evidence>
<keyword evidence="7 19" id="KW-0344">Guanine-nucleotide releasing factor</keyword>
<dbReference type="SMART" id="SM00060">
    <property type="entry name" value="FN3"/>
    <property type="match status" value="1"/>
</dbReference>
<dbReference type="Pfam" id="PF00617">
    <property type="entry name" value="RasGEF"/>
    <property type="match status" value="1"/>
</dbReference>
<dbReference type="InterPro" id="IPR003961">
    <property type="entry name" value="FN3_dom"/>
</dbReference>
<dbReference type="SUPFAM" id="SSF48366">
    <property type="entry name" value="Ras GEF"/>
    <property type="match status" value="1"/>
</dbReference>
<dbReference type="PROSITE" id="PS50212">
    <property type="entry name" value="RASGEF_NTER"/>
    <property type="match status" value="1"/>
</dbReference>
<evidence type="ECO:0000256" key="4">
    <source>
        <dbReference type="ARBA" id="ARBA00022475"/>
    </source>
</evidence>
<feature type="domain" description="Ras-associating" evidence="22">
    <location>
        <begin position="523"/>
        <end position="580"/>
    </location>
</feature>
<name>A0A836A885_SHEEP</name>
<dbReference type="InterPro" id="IPR023578">
    <property type="entry name" value="Ras_GEF_dom_sf"/>
</dbReference>
<evidence type="ECO:0000256" key="10">
    <source>
        <dbReference type="ARBA" id="ARBA00022843"/>
    </source>
</evidence>
<dbReference type="InterPro" id="IPR003528">
    <property type="entry name" value="Long_hematopoietin_rcpt_CS"/>
</dbReference>
<dbReference type="PROSITE" id="PS01352">
    <property type="entry name" value="HEMATOPO_REC_L_F1"/>
    <property type="match status" value="1"/>
</dbReference>
<evidence type="ECO:0000256" key="8">
    <source>
        <dbReference type="ARBA" id="ARBA00022692"/>
    </source>
</evidence>
<evidence type="ECO:0000256" key="18">
    <source>
        <dbReference type="ARBA" id="ARBA00057093"/>
    </source>
</evidence>
<keyword evidence="12 21" id="KW-0472">Membrane</keyword>
<dbReference type="Gene3D" id="1.20.870.10">
    <property type="entry name" value="Son of sevenless (SoS) protein Chain: S domain 1"/>
    <property type="match status" value="1"/>
</dbReference>
<keyword evidence="10" id="KW-0832">Ubl conjugation</keyword>
<dbReference type="Proteomes" id="UP000664991">
    <property type="component" value="Unassembled WGS sequence"/>
</dbReference>
<keyword evidence="5" id="KW-1017">Isopeptide bond</keyword>
<evidence type="ECO:0000256" key="19">
    <source>
        <dbReference type="PROSITE-ProRule" id="PRU00135"/>
    </source>
</evidence>
<keyword evidence="6" id="KW-0597">Phosphoprotein</keyword>
<evidence type="ECO:0000259" key="23">
    <source>
        <dbReference type="PROSITE" id="PS50212"/>
    </source>
</evidence>
<dbReference type="FunFam" id="2.60.40.10:FF:001041">
    <property type="entry name" value="Erythropoietin receptor"/>
    <property type="match status" value="1"/>
</dbReference>
<dbReference type="SUPFAM" id="SSF49265">
    <property type="entry name" value="Fibronectin type III"/>
    <property type="match status" value="2"/>
</dbReference>
<reference evidence="25 26" key="1">
    <citation type="submission" date="2020-12" db="EMBL/GenBank/DDBJ databases">
        <title>De novo assembly of Tibetan sheep genome.</title>
        <authorList>
            <person name="Li X."/>
        </authorList>
    </citation>
    <scope>NUCLEOTIDE SEQUENCE [LARGE SCALE GENOMIC DNA]</scope>
    <source>
        <tissue evidence="25">Heart</tissue>
    </source>
</reference>
<dbReference type="EMBL" id="JAEMGP010000005">
    <property type="protein sequence ID" value="KAG5208786.1"/>
    <property type="molecule type" value="Genomic_DNA"/>
</dbReference>
<proteinExistence type="inferred from homology"/>
<keyword evidence="11 21" id="KW-1133">Transmembrane helix</keyword>
<keyword evidence="9" id="KW-0732">Signal</keyword>
<comment type="subunit">
    <text evidence="17">Forms homodimers on EPO stimulation. The tyrosine-phosphorylated form interacts with several SH2 domain-containing proteins including LYN, the adapter protein SH2B2, PTPN6, PTPN11, JAK2, PI3 kinases, STAT5A/B, SOCS3, CRKL. Interacts with INPP5D/SHIP1. SH2B2 binding inhibits the JAK-STAT signaling. Interacts with RHEX; this interaction occurs in a erythropoietin (EPO)-dependent manner. Interacts with ATXN2L.</text>
</comment>
<feature type="compositionally biased region" description="Low complexity" evidence="20">
    <location>
        <begin position="445"/>
        <end position="463"/>
    </location>
</feature>
<comment type="function">
    <text evidence="18">Isoform EPOR-T acts as a dominant-negative receptor of EPOR-mediated signaling.</text>
</comment>
<feature type="domain" description="Fibronectin type-III" evidence="24">
    <location>
        <begin position="691"/>
        <end position="791"/>
    </location>
</feature>
<dbReference type="InterPro" id="IPR029071">
    <property type="entry name" value="Ubiquitin-like_domsf"/>
</dbReference>
<evidence type="ECO:0000256" key="5">
    <source>
        <dbReference type="ARBA" id="ARBA00022499"/>
    </source>
</evidence>
<feature type="region of interest" description="Disordered" evidence="20">
    <location>
        <begin position="433"/>
        <end position="506"/>
    </location>
</feature>
<evidence type="ECO:0000256" key="1">
    <source>
        <dbReference type="ARBA" id="ARBA00004251"/>
    </source>
</evidence>
<evidence type="ECO:0000256" key="9">
    <source>
        <dbReference type="ARBA" id="ARBA00022729"/>
    </source>
</evidence>
<evidence type="ECO:0000256" key="6">
    <source>
        <dbReference type="ARBA" id="ARBA00022553"/>
    </source>
</evidence>
<comment type="similarity">
    <text evidence="2">Belongs to the type I cytokine receptor family. Type 1 subfamily.</text>
</comment>
<dbReference type="PANTHER" id="PTHR23037">
    <property type="entry name" value="CYTOKINE RECEPTOR"/>
    <property type="match status" value="1"/>
</dbReference>
<keyword evidence="4" id="KW-1003">Cell membrane</keyword>
<comment type="caution">
    <text evidence="25">The sequence shown here is derived from an EMBL/GenBank/DDBJ whole genome shotgun (WGS) entry which is preliminary data.</text>
</comment>
<dbReference type="CDD" id="cd06224">
    <property type="entry name" value="REM"/>
    <property type="match status" value="1"/>
</dbReference>
<dbReference type="InterPro" id="IPR001895">
    <property type="entry name" value="RASGEF_cat_dom"/>
</dbReference>
<evidence type="ECO:0000256" key="7">
    <source>
        <dbReference type="ARBA" id="ARBA00022658"/>
    </source>
</evidence>
<sequence>MDRTAAGKEFALAQLQDWGEETEDGAVYSVSLRRQHSQRSSPGTGPQGTQAPSPAADTFLHYRTSKVRALRAARLERLVRELVSGDPEQDPGFVPAFLATHRAFVPTDRVLGLLLPPPAPPLPPGVKIKKTEGRDLTFNKNLRAVVSVLGSWLRDHPQDFWDPPAHSDLGSVCSFLGWAAPSGAEAREAEKLLGDFLKEAEAEQEEEEQSQTQAGPPGTAQILCPDSPVGCLENEEGLVWEGPELLDFSVDDVAEQLTLMDVELFSRLRPFECLGSVWSQRDRPGAASIAPTVRATVTQFNTVTGCVLGSVLGEPGLAAPQRAQRLEKWIRIAQSSHLMAALVTHSANTRSYSEKVTEAPLVHGVPDIPAPDLNPRTLTLESELSPVQTKFVPRGISSTLRRGGSYRISRVIEPPASSCPSSPRIRRQISLTKRLSAKLSRERVSSPGGSPGDPSSSTSSLSPASPPSSPRTKDPPTGSPPASPGPQSPSTKLPLSPDLPGPWPLALPLSGPHISLSGQQGSEARVIRVSIDNDHGNLYRSILLTSQDKAPSVVQRALEKHNVAQPLVRDYQLFQVLPGDRAALLTAREPDEFLCFTERLEDLVCFWEEAATAGVGPDNYSFSYQLEGEPWKPCRLHQTPTARGLVRFWCSLPTADTSSFVPLELHVTAASSGASRYRRTIHVNEVVLLDPPARLVARRADEGGHVVLRWLPPPGAPMASLIRYEVNISAENAAGGAQRVEILDGRTECLLSNLRGGTRYTFMVRARMAEPSFGGFWSAWSEPASLLTASDLDPLILTLSLVLVLILLLLAVLALLSHRRTLKQKIWPGIPSPESEFEGLFTTHKGNFQLWLYQTDGCLWWSPSTPFPEDPPAPLEVLSECCWGVTQAVEPGADDGGSLLEPVGSEHAQDSYLMLDKWLLPRSPPSEDLLQPCGDMDIVTTDEASEASSCTSALALKPGPEGASAASFEYTILDPSSQLLRPRALPPELLPTPPHLKYLYLVVSDSGISTGYSSGGSQEAQGGSSNGPYSNPYENSLIPAPKPSPPSYVACS</sequence>
<dbReference type="CDD" id="cd00063">
    <property type="entry name" value="FN3"/>
    <property type="match status" value="1"/>
</dbReference>
<organism evidence="25 26">
    <name type="scientific">Ovis aries</name>
    <name type="common">Sheep</name>
    <dbReference type="NCBI Taxonomy" id="9940"/>
    <lineage>
        <taxon>Eukaryota</taxon>
        <taxon>Metazoa</taxon>
        <taxon>Chordata</taxon>
        <taxon>Craniata</taxon>
        <taxon>Vertebrata</taxon>
        <taxon>Euteleostomi</taxon>
        <taxon>Mammalia</taxon>
        <taxon>Eutheria</taxon>
        <taxon>Laurasiatheria</taxon>
        <taxon>Artiodactyla</taxon>
        <taxon>Ruminantia</taxon>
        <taxon>Pecora</taxon>
        <taxon>Bovidae</taxon>
        <taxon>Caprinae</taxon>
        <taxon>Ovis</taxon>
    </lineage>
</organism>
<dbReference type="InterPro" id="IPR036116">
    <property type="entry name" value="FN3_sf"/>
</dbReference>
<dbReference type="InterPro" id="IPR015152">
    <property type="entry name" value="Growth/epo_recpt_lig-bind"/>
</dbReference>
<dbReference type="GO" id="GO:0007264">
    <property type="term" value="P:small GTPase-mediated signal transduction"/>
    <property type="evidence" value="ECO:0007669"/>
    <property type="project" value="InterPro"/>
</dbReference>
<feature type="region of interest" description="Disordered" evidence="20">
    <location>
        <begin position="1011"/>
        <end position="1052"/>
    </location>
</feature>
<evidence type="ECO:0000256" key="17">
    <source>
        <dbReference type="ARBA" id="ARBA00046789"/>
    </source>
</evidence>
<dbReference type="InterPro" id="IPR013783">
    <property type="entry name" value="Ig-like_fold"/>
</dbReference>
<dbReference type="InterPro" id="IPR036964">
    <property type="entry name" value="RASGEF_cat_dom_sf"/>
</dbReference>
<evidence type="ECO:0000256" key="16">
    <source>
        <dbReference type="ARBA" id="ARBA00045148"/>
    </source>
</evidence>
<evidence type="ECO:0000256" key="20">
    <source>
        <dbReference type="SAM" id="MobiDB-lite"/>
    </source>
</evidence>
<dbReference type="GO" id="GO:0005085">
    <property type="term" value="F:guanyl-nucleotide exchange factor activity"/>
    <property type="evidence" value="ECO:0007669"/>
    <property type="project" value="UniProtKB-KW"/>
</dbReference>
<feature type="region of interest" description="Disordered" evidence="20">
    <location>
        <begin position="201"/>
        <end position="220"/>
    </location>
</feature>
<dbReference type="Gene3D" id="2.60.40.10">
    <property type="entry name" value="Immunoglobulins"/>
    <property type="match status" value="2"/>
</dbReference>
<keyword evidence="15" id="KW-0325">Glycoprotein</keyword>
<evidence type="ECO:0000256" key="15">
    <source>
        <dbReference type="ARBA" id="ARBA00023180"/>
    </source>
</evidence>
<dbReference type="Gene3D" id="3.10.20.90">
    <property type="entry name" value="Phosphatidylinositol 3-kinase Catalytic Subunit, Chain A, domain 1"/>
    <property type="match status" value="1"/>
</dbReference>
<dbReference type="Pfam" id="PF09067">
    <property type="entry name" value="EpoR_lig-bind"/>
    <property type="match status" value="1"/>
</dbReference>
<feature type="region of interest" description="Disordered" evidence="20">
    <location>
        <begin position="26"/>
        <end position="56"/>
    </location>
</feature>
<evidence type="ECO:0000256" key="11">
    <source>
        <dbReference type="ARBA" id="ARBA00022989"/>
    </source>
</evidence>
<dbReference type="Gene3D" id="1.10.840.10">
    <property type="entry name" value="Ras guanine-nucleotide exchange factors catalytic domain"/>
    <property type="match status" value="1"/>
</dbReference>
<dbReference type="Pfam" id="PF00041">
    <property type="entry name" value="fn3"/>
    <property type="match status" value="1"/>
</dbReference>
<evidence type="ECO:0000256" key="14">
    <source>
        <dbReference type="ARBA" id="ARBA00023170"/>
    </source>
</evidence>
<dbReference type="SMART" id="SM00229">
    <property type="entry name" value="RasGEFN"/>
    <property type="match status" value="1"/>
</dbReference>
<dbReference type="PROSITE" id="PS50853">
    <property type="entry name" value="FN3"/>
    <property type="match status" value="1"/>
</dbReference>
<feature type="compositionally biased region" description="Low complexity" evidence="20">
    <location>
        <begin position="1011"/>
        <end position="1027"/>
    </location>
</feature>
<dbReference type="SUPFAM" id="SSF54236">
    <property type="entry name" value="Ubiquitin-like"/>
    <property type="match status" value="1"/>
</dbReference>
<dbReference type="Pfam" id="PF00618">
    <property type="entry name" value="RasGEF_N"/>
    <property type="match status" value="1"/>
</dbReference>
<dbReference type="PANTHER" id="PTHR23037:SF28">
    <property type="entry name" value="ERYTHROPOIETIN RECEPTOR"/>
    <property type="match status" value="1"/>
</dbReference>
<dbReference type="SMART" id="SM00147">
    <property type="entry name" value="RasGEF"/>
    <property type="match status" value="1"/>
</dbReference>
<evidence type="ECO:0000256" key="2">
    <source>
        <dbReference type="ARBA" id="ARBA00007885"/>
    </source>
</evidence>
<keyword evidence="13" id="KW-1015">Disulfide bond</keyword>
<keyword evidence="14" id="KW-0675">Receptor</keyword>
<dbReference type="AlphaFoldDB" id="A0A836A885"/>
<evidence type="ECO:0000256" key="12">
    <source>
        <dbReference type="ARBA" id="ARBA00023136"/>
    </source>
</evidence>
<gene>
    <name evidence="25" type="ORF">JEQ12_016351</name>
</gene>
<evidence type="ECO:0000313" key="25">
    <source>
        <dbReference type="EMBL" id="KAG5208786.1"/>
    </source>
</evidence>
<comment type="function">
    <text evidence="16">Receptor for erythropoietin, which mediates erythropoietin-induced erythroblast proliferation and differentiation. Upon EPO stimulation, EPOR dimerizes triggering the JAK2/STAT5 signaling cascade. In some cell types, can also activate STAT1 and STAT3. May also activate the LYN tyrosine kinase.</text>
</comment>
<feature type="transmembrane region" description="Helical" evidence="21">
    <location>
        <begin position="795"/>
        <end position="816"/>
    </location>
</feature>
<protein>
    <recommendedName>
        <fullName evidence="3">Erythropoietin receptor</fullName>
    </recommendedName>
</protein>
<feature type="domain" description="N-terminal Ras-GEF" evidence="23">
    <location>
        <begin position="66"/>
        <end position="201"/>
    </location>
</feature>
<evidence type="ECO:0000256" key="3">
    <source>
        <dbReference type="ARBA" id="ARBA00018355"/>
    </source>
</evidence>
<feature type="compositionally biased region" description="Pro residues" evidence="20">
    <location>
        <begin position="477"/>
        <end position="487"/>
    </location>
</feature>
<evidence type="ECO:0000313" key="26">
    <source>
        <dbReference type="Proteomes" id="UP000664991"/>
    </source>
</evidence>
<dbReference type="InterPro" id="IPR000159">
    <property type="entry name" value="RA_dom"/>
</dbReference>
<dbReference type="GO" id="GO:0009897">
    <property type="term" value="C:external side of plasma membrane"/>
    <property type="evidence" value="ECO:0007669"/>
    <property type="project" value="TreeGrafter"/>
</dbReference>
<dbReference type="Pfam" id="PF00788">
    <property type="entry name" value="RA"/>
    <property type="match status" value="1"/>
</dbReference>
<dbReference type="PROSITE" id="PS50200">
    <property type="entry name" value="RA"/>
    <property type="match status" value="1"/>
</dbReference>
<keyword evidence="8 21" id="KW-0812">Transmembrane</keyword>
<accession>A0A836A885</accession>
<evidence type="ECO:0000256" key="21">
    <source>
        <dbReference type="SAM" id="Phobius"/>
    </source>
</evidence>
<evidence type="ECO:0000256" key="13">
    <source>
        <dbReference type="ARBA" id="ARBA00023157"/>
    </source>
</evidence>